<feature type="compositionally biased region" description="Acidic residues" evidence="1">
    <location>
        <begin position="1"/>
        <end position="10"/>
    </location>
</feature>
<dbReference type="Proteomes" id="UP000386281">
    <property type="component" value="Unassembled WGS sequence"/>
</dbReference>
<evidence type="ECO:0000313" key="4">
    <source>
        <dbReference type="Proteomes" id="UP000386281"/>
    </source>
</evidence>
<evidence type="ECO:0000313" key="3">
    <source>
        <dbReference type="EMBL" id="VEW12103.1"/>
    </source>
</evidence>
<dbReference type="AlphaFoldDB" id="A0A449D3K5"/>
<reference evidence="3 4" key="1">
    <citation type="submission" date="2019-02" db="EMBL/GenBank/DDBJ databases">
        <authorList>
            <consortium name="Pathogen Informatics"/>
        </authorList>
    </citation>
    <scope>NUCLEOTIDE SEQUENCE [LARGE SCALE GENOMIC DNA]</scope>
    <source>
        <strain evidence="3 4">3012STDY7078520</strain>
    </source>
</reference>
<organism evidence="3 4">
    <name type="scientific">Brevibacterium casei</name>
    <dbReference type="NCBI Taxonomy" id="33889"/>
    <lineage>
        <taxon>Bacteria</taxon>
        <taxon>Bacillati</taxon>
        <taxon>Actinomycetota</taxon>
        <taxon>Actinomycetes</taxon>
        <taxon>Micrococcales</taxon>
        <taxon>Brevibacteriaceae</taxon>
        <taxon>Brevibacterium</taxon>
    </lineage>
</organism>
<sequence>MNDMNDDADREDWRDRVPESERLGESSKVSDSHWDDLVAQISEPDAAMSEMPVEEIRDRLEATERWQPEPAAPIGWRTAPPTFVLSVLATFGAVVLLIIGAIFFRPLPTWFLLVGLSVGIGGAVGLFFHLPGQSKTEGGDSGASV</sequence>
<accession>A0A449D3K5</accession>
<protein>
    <submittedName>
        <fullName evidence="3">Uncharacterized protein</fullName>
    </submittedName>
</protein>
<dbReference type="RefSeq" id="WP_223289870.1">
    <property type="nucleotide sequence ID" value="NZ_CAACXN010000014.1"/>
</dbReference>
<evidence type="ECO:0000256" key="1">
    <source>
        <dbReference type="SAM" id="MobiDB-lite"/>
    </source>
</evidence>
<evidence type="ECO:0000256" key="2">
    <source>
        <dbReference type="SAM" id="Phobius"/>
    </source>
</evidence>
<gene>
    <name evidence="3" type="ORF">NCTC12391_01223</name>
</gene>
<dbReference type="EMBL" id="CAACXN010000014">
    <property type="protein sequence ID" value="VEW12103.1"/>
    <property type="molecule type" value="Genomic_DNA"/>
</dbReference>
<feature type="transmembrane region" description="Helical" evidence="2">
    <location>
        <begin position="110"/>
        <end position="130"/>
    </location>
</feature>
<feature type="transmembrane region" description="Helical" evidence="2">
    <location>
        <begin position="83"/>
        <end position="104"/>
    </location>
</feature>
<feature type="region of interest" description="Disordered" evidence="1">
    <location>
        <begin position="1"/>
        <end position="31"/>
    </location>
</feature>
<feature type="compositionally biased region" description="Basic and acidic residues" evidence="1">
    <location>
        <begin position="11"/>
        <end position="31"/>
    </location>
</feature>
<name>A0A449D3K5_9MICO</name>
<keyword evidence="2" id="KW-1133">Transmembrane helix</keyword>
<keyword evidence="2" id="KW-0812">Transmembrane</keyword>
<proteinExistence type="predicted"/>
<keyword evidence="2" id="KW-0472">Membrane</keyword>